<proteinExistence type="predicted"/>
<evidence type="ECO:0000313" key="3">
    <source>
        <dbReference type="Proteomes" id="UP001431783"/>
    </source>
</evidence>
<feature type="compositionally biased region" description="Acidic residues" evidence="1">
    <location>
        <begin position="17"/>
        <end position="29"/>
    </location>
</feature>
<feature type="compositionally biased region" description="Low complexity" evidence="1">
    <location>
        <begin position="1"/>
        <end position="16"/>
    </location>
</feature>
<feature type="region of interest" description="Disordered" evidence="1">
    <location>
        <begin position="100"/>
        <end position="127"/>
    </location>
</feature>
<dbReference type="PANTHER" id="PTHR13464:SF0">
    <property type="entry name" value="SAP30-BINDING PROTEIN"/>
    <property type="match status" value="1"/>
</dbReference>
<dbReference type="Pfam" id="PF07818">
    <property type="entry name" value="HCNGP"/>
    <property type="match status" value="1"/>
</dbReference>
<evidence type="ECO:0000256" key="1">
    <source>
        <dbReference type="SAM" id="MobiDB-lite"/>
    </source>
</evidence>
<comment type="caution">
    <text evidence="2">The sequence shown here is derived from an EMBL/GenBank/DDBJ whole genome shotgun (WGS) entry which is preliminary data.</text>
</comment>
<dbReference type="AlphaFoldDB" id="A0AAW1V5X9"/>
<dbReference type="GO" id="GO:0006355">
    <property type="term" value="P:regulation of DNA-templated transcription"/>
    <property type="evidence" value="ECO:0007669"/>
    <property type="project" value="InterPro"/>
</dbReference>
<sequence>MSNSTALASLTATYTDSEGEEDTNDEETDLNNSNTENTQSPTNYFSKSATSSPPSPLTAPIKVTTKVAKLVSYHDDTVASDDENEIDENIPPHEVILITDENPNQEEEVTEDDGVSIPPEPPGHCSVDLQDKIAKYYDRMKNEQLDMNAFIEKRKDFRNPSIYEKLLQFCAINELGTNYPPSVYDPLKWSKESYYEELAKVQKAEIERREKDRKNPTMKKIEDDPKKRKSKWDQPGGNGPSSIKPAGLVQPPTLTTNATGTKSTVISAFGSLPKKPRL</sequence>
<keyword evidence="3" id="KW-1185">Reference proteome</keyword>
<dbReference type="InterPro" id="IPR012479">
    <property type="entry name" value="SAP30BP"/>
</dbReference>
<evidence type="ECO:0008006" key="4">
    <source>
        <dbReference type="Google" id="ProtNLM"/>
    </source>
</evidence>
<feature type="compositionally biased region" description="Basic and acidic residues" evidence="1">
    <location>
        <begin position="206"/>
        <end position="226"/>
    </location>
</feature>
<feature type="region of interest" description="Disordered" evidence="1">
    <location>
        <begin position="1"/>
        <end position="59"/>
    </location>
</feature>
<reference evidence="2 3" key="1">
    <citation type="submission" date="2023-03" db="EMBL/GenBank/DDBJ databases">
        <title>Genome insight into feeding habits of ladybird beetles.</title>
        <authorList>
            <person name="Li H.-S."/>
            <person name="Huang Y.-H."/>
            <person name="Pang H."/>
        </authorList>
    </citation>
    <scope>NUCLEOTIDE SEQUENCE [LARGE SCALE GENOMIC DNA]</scope>
    <source>
        <strain evidence="2">SYSU_2023b</strain>
        <tissue evidence="2">Whole body</tissue>
    </source>
</reference>
<feature type="region of interest" description="Disordered" evidence="1">
    <location>
        <begin position="206"/>
        <end position="278"/>
    </location>
</feature>
<feature type="compositionally biased region" description="Acidic residues" evidence="1">
    <location>
        <begin position="103"/>
        <end position="114"/>
    </location>
</feature>
<feature type="compositionally biased region" description="Polar residues" evidence="1">
    <location>
        <begin position="252"/>
        <end position="266"/>
    </location>
</feature>
<organism evidence="2 3">
    <name type="scientific">Henosepilachna vigintioctopunctata</name>
    <dbReference type="NCBI Taxonomy" id="420089"/>
    <lineage>
        <taxon>Eukaryota</taxon>
        <taxon>Metazoa</taxon>
        <taxon>Ecdysozoa</taxon>
        <taxon>Arthropoda</taxon>
        <taxon>Hexapoda</taxon>
        <taxon>Insecta</taxon>
        <taxon>Pterygota</taxon>
        <taxon>Neoptera</taxon>
        <taxon>Endopterygota</taxon>
        <taxon>Coleoptera</taxon>
        <taxon>Polyphaga</taxon>
        <taxon>Cucujiformia</taxon>
        <taxon>Coccinelloidea</taxon>
        <taxon>Coccinellidae</taxon>
        <taxon>Epilachninae</taxon>
        <taxon>Epilachnini</taxon>
        <taxon>Henosepilachna</taxon>
    </lineage>
</organism>
<dbReference type="Proteomes" id="UP001431783">
    <property type="component" value="Unassembled WGS sequence"/>
</dbReference>
<gene>
    <name evidence="2" type="ORF">WA026_013422</name>
</gene>
<dbReference type="GO" id="GO:0005634">
    <property type="term" value="C:nucleus"/>
    <property type="evidence" value="ECO:0007669"/>
    <property type="project" value="TreeGrafter"/>
</dbReference>
<name>A0AAW1V5X9_9CUCU</name>
<accession>A0AAW1V5X9</accession>
<protein>
    <recommendedName>
        <fullName evidence="4">SAP30-binding protein</fullName>
    </recommendedName>
</protein>
<evidence type="ECO:0000313" key="2">
    <source>
        <dbReference type="EMBL" id="KAK9891102.1"/>
    </source>
</evidence>
<dbReference type="EMBL" id="JARQZJ010000127">
    <property type="protein sequence ID" value="KAK9891102.1"/>
    <property type="molecule type" value="Genomic_DNA"/>
</dbReference>
<dbReference type="PANTHER" id="PTHR13464">
    <property type="entry name" value="TRANSCRIPTIONAL REGULATOR PROTEIN HCNGP"/>
    <property type="match status" value="1"/>
</dbReference>